<proteinExistence type="inferred from homology"/>
<feature type="domain" description="Sulfatase N-terminal" evidence="5">
    <location>
        <begin position="3"/>
        <end position="336"/>
    </location>
</feature>
<evidence type="ECO:0000259" key="5">
    <source>
        <dbReference type="Pfam" id="PF00884"/>
    </source>
</evidence>
<dbReference type="GO" id="GO:0004065">
    <property type="term" value="F:arylsulfatase activity"/>
    <property type="evidence" value="ECO:0007669"/>
    <property type="project" value="TreeGrafter"/>
</dbReference>
<dbReference type="SUPFAM" id="SSF53649">
    <property type="entry name" value="Alkaline phosphatase-like"/>
    <property type="match status" value="1"/>
</dbReference>
<sequence length="447" mass="51815">MNKNIIFIFSDQQRWDTMGIYGQKLDTTPNLDRLGKESTIFDNAFTCQPVCGPARASLQTGLYSTKTDVFVNAIPLNENIKTIASYFSDNGYQTAYVGKWHLASTGIGNDGSSEDYIYNPIPENRRGGYKDYWVVSDALELTSHGFGGYLFDKDMKKVEFNKYRVDAVTDYAIDFLDNREKDKPFFLFISYLEPHHQNDKRRYEGPEYSKEKFSNFELPKDIESLGCGDAKENYADYLGACHSIDYNFGRIREKLEKLNIWDNTYIVYTSDHGSHFRTRNKNMPKNGQDDYKRTSEDAAIHIPLIIKGGEFNTGKREEKFVSLINLPPTLLKMAGIKYQDMDEISIQDIIDDKNYKNIVFLQISESFVGRAIRTEDYSYCIYDPDKNPLKDKDSLTYKSYSLYDLKKDPYQLNNVVNDESYKDIKIKLEDIIKEKIKNIEKLDVKID</sequence>
<keyword evidence="7" id="KW-1185">Reference proteome</keyword>
<gene>
    <name evidence="6" type="ORF">BHAMNSH16_00805</name>
</gene>
<dbReference type="InterPro" id="IPR024607">
    <property type="entry name" value="Sulfatase_CS"/>
</dbReference>
<evidence type="ECO:0000256" key="4">
    <source>
        <dbReference type="ARBA" id="ARBA00022837"/>
    </source>
</evidence>
<dbReference type="PANTHER" id="PTHR42693">
    <property type="entry name" value="ARYLSULFATASE FAMILY MEMBER"/>
    <property type="match status" value="1"/>
</dbReference>
<accession>A0AAC9TT92</accession>
<dbReference type="AlphaFoldDB" id="A0AAC9TT92"/>
<dbReference type="RefSeq" id="WP_069732189.1">
    <property type="nucleotide sequence ID" value="NZ_CP019914.1"/>
</dbReference>
<dbReference type="PANTHER" id="PTHR42693:SF33">
    <property type="entry name" value="ARYLSULFATASE"/>
    <property type="match status" value="1"/>
</dbReference>
<dbReference type="InterPro" id="IPR000917">
    <property type="entry name" value="Sulfatase_N"/>
</dbReference>
<keyword evidence="2" id="KW-0479">Metal-binding</keyword>
<dbReference type="CDD" id="cd16152">
    <property type="entry name" value="sulfatase_like"/>
    <property type="match status" value="1"/>
</dbReference>
<evidence type="ECO:0000256" key="2">
    <source>
        <dbReference type="ARBA" id="ARBA00022723"/>
    </source>
</evidence>
<dbReference type="Gene3D" id="3.40.720.10">
    <property type="entry name" value="Alkaline Phosphatase, subunit A"/>
    <property type="match status" value="1"/>
</dbReference>
<dbReference type="InterPro" id="IPR050738">
    <property type="entry name" value="Sulfatase"/>
</dbReference>
<keyword evidence="3" id="KW-0378">Hydrolase</keyword>
<evidence type="ECO:0000313" key="6">
    <source>
        <dbReference type="EMBL" id="ASJ20274.1"/>
    </source>
</evidence>
<evidence type="ECO:0000313" key="7">
    <source>
        <dbReference type="Proteomes" id="UP000264880"/>
    </source>
</evidence>
<evidence type="ECO:0000256" key="3">
    <source>
        <dbReference type="ARBA" id="ARBA00022801"/>
    </source>
</evidence>
<reference evidence="6 7" key="1">
    <citation type="submission" date="2017-02" db="EMBL/GenBank/DDBJ databases">
        <title>Complete genome sequence of Brachyspira hampsonii genomovar I strain NSH-16 (ATCC BAA-2463).</title>
        <authorList>
            <person name="Mirajkar N.S."/>
            <person name="Gebhart C.J."/>
        </authorList>
    </citation>
    <scope>NUCLEOTIDE SEQUENCE [LARGE SCALE GENOMIC DNA]</scope>
    <source>
        <strain evidence="6 7">NSH-16</strain>
    </source>
</reference>
<name>A0AAC9TT92_9SPIR</name>
<dbReference type="Proteomes" id="UP000264880">
    <property type="component" value="Chromosome"/>
</dbReference>
<keyword evidence="4" id="KW-0106">Calcium</keyword>
<dbReference type="EMBL" id="CP019914">
    <property type="protein sequence ID" value="ASJ20274.1"/>
    <property type="molecule type" value="Genomic_DNA"/>
</dbReference>
<dbReference type="InterPro" id="IPR017850">
    <property type="entry name" value="Alkaline_phosphatase_core_sf"/>
</dbReference>
<dbReference type="GO" id="GO:0046872">
    <property type="term" value="F:metal ion binding"/>
    <property type="evidence" value="ECO:0007669"/>
    <property type="project" value="UniProtKB-KW"/>
</dbReference>
<dbReference type="PROSITE" id="PS00149">
    <property type="entry name" value="SULFATASE_2"/>
    <property type="match status" value="1"/>
</dbReference>
<evidence type="ECO:0000256" key="1">
    <source>
        <dbReference type="ARBA" id="ARBA00008779"/>
    </source>
</evidence>
<dbReference type="Pfam" id="PF00884">
    <property type="entry name" value="Sulfatase"/>
    <property type="match status" value="1"/>
</dbReference>
<organism evidence="6 7">
    <name type="scientific">Brachyspira hampsonii</name>
    <dbReference type="NCBI Taxonomy" id="1287055"/>
    <lineage>
        <taxon>Bacteria</taxon>
        <taxon>Pseudomonadati</taxon>
        <taxon>Spirochaetota</taxon>
        <taxon>Spirochaetia</taxon>
        <taxon>Brachyspirales</taxon>
        <taxon>Brachyspiraceae</taxon>
        <taxon>Brachyspira</taxon>
    </lineage>
</organism>
<protein>
    <submittedName>
        <fullName evidence="6">Arylsulfatase</fullName>
    </submittedName>
</protein>
<dbReference type="KEGG" id="bhp:BHAMNSH16_00805"/>
<comment type="similarity">
    <text evidence="1">Belongs to the sulfatase family.</text>
</comment>